<feature type="domain" description="PEP-utilising enzyme mobile" evidence="1">
    <location>
        <begin position="241"/>
        <end position="311"/>
    </location>
</feature>
<evidence type="ECO:0000313" key="2">
    <source>
        <dbReference type="EMBL" id="GBF32789.1"/>
    </source>
</evidence>
<dbReference type="Gene3D" id="3.50.30.10">
    <property type="entry name" value="Phosphohistidine domain"/>
    <property type="match status" value="1"/>
</dbReference>
<dbReference type="InterPro" id="IPR036637">
    <property type="entry name" value="Phosphohistidine_dom_sf"/>
</dbReference>
<dbReference type="EMBL" id="BFAV01000055">
    <property type="protein sequence ID" value="GBF32789.1"/>
    <property type="molecule type" value="Genomic_DNA"/>
</dbReference>
<organism evidence="2 3">
    <name type="scientific">Desulfocucumis palustris</name>
    <dbReference type="NCBI Taxonomy" id="1898651"/>
    <lineage>
        <taxon>Bacteria</taxon>
        <taxon>Bacillati</taxon>
        <taxon>Bacillota</taxon>
        <taxon>Clostridia</taxon>
        <taxon>Eubacteriales</taxon>
        <taxon>Desulfocucumaceae</taxon>
        <taxon>Desulfocucumis</taxon>
    </lineage>
</organism>
<name>A0A2L2X981_9FIRM</name>
<dbReference type="PANTHER" id="PTHR43615">
    <property type="entry name" value="PHOSPHOENOLPYRUVATE SYNTHASE-RELATED"/>
    <property type="match status" value="1"/>
</dbReference>
<dbReference type="RefSeq" id="WP_231702658.1">
    <property type="nucleotide sequence ID" value="NZ_BFAV01000055.1"/>
</dbReference>
<dbReference type="Proteomes" id="UP000239549">
    <property type="component" value="Unassembled WGS sequence"/>
</dbReference>
<dbReference type="SUPFAM" id="SSF52009">
    <property type="entry name" value="Phosphohistidine domain"/>
    <property type="match status" value="1"/>
</dbReference>
<evidence type="ECO:0000313" key="3">
    <source>
        <dbReference type="Proteomes" id="UP000239549"/>
    </source>
</evidence>
<protein>
    <submittedName>
        <fullName evidence="2">Phosphoenolpyruvate synthase</fullName>
    </submittedName>
</protein>
<dbReference type="AlphaFoldDB" id="A0A2L2X981"/>
<comment type="caution">
    <text evidence="2">The sequence shown here is derived from an EMBL/GenBank/DDBJ whole genome shotgun (WGS) entry which is preliminary data.</text>
</comment>
<sequence>MASLGPILGISKVIKGEMSREEYFERNGHRGPHEFELSIPDPSEDVNWLERQIKEFEESDTDADELLQKQHIQYEAAWKRFVERFPSKVKWLEKQMAKASEGARIREAARSEFVRVFRVVRSFALKAGELTGIGEDVFFLYINEVEDLLSDRDVKVKYIPARKENYEKYKALPPFPSVIRGRFNPLEWVKDPNRRMDFYDSTMPIAIASDSEMLKGFAGAAGKIEGIVRILATPEEGEKLQPGEILVATTTNVGWTPLFPRAAAIITDVGAPLSHAAIVARELGIPAVVGCGNATLRLKTGDKIIVDGGQGIVHILM</sequence>
<proteinExistence type="predicted"/>
<dbReference type="InterPro" id="IPR051549">
    <property type="entry name" value="PEP_Utilizing_Enz"/>
</dbReference>
<evidence type="ECO:0000259" key="1">
    <source>
        <dbReference type="Pfam" id="PF00391"/>
    </source>
</evidence>
<gene>
    <name evidence="2" type="ORF">DCCM_0985</name>
</gene>
<reference evidence="3" key="1">
    <citation type="submission" date="2018-02" db="EMBL/GenBank/DDBJ databases">
        <title>Genome sequence of Desulfocucumis palustris strain NAW-5.</title>
        <authorList>
            <person name="Watanabe M."/>
            <person name="Kojima H."/>
            <person name="Fukui M."/>
        </authorList>
    </citation>
    <scope>NUCLEOTIDE SEQUENCE [LARGE SCALE GENOMIC DNA]</scope>
    <source>
        <strain evidence="3">NAW-5</strain>
    </source>
</reference>
<dbReference type="PANTHER" id="PTHR43615:SF1">
    <property type="entry name" value="PPDK_N DOMAIN-CONTAINING PROTEIN"/>
    <property type="match status" value="1"/>
</dbReference>
<dbReference type="GO" id="GO:0016772">
    <property type="term" value="F:transferase activity, transferring phosphorus-containing groups"/>
    <property type="evidence" value="ECO:0007669"/>
    <property type="project" value="InterPro"/>
</dbReference>
<dbReference type="InterPro" id="IPR008279">
    <property type="entry name" value="PEP-util_enz_mobile_dom"/>
</dbReference>
<dbReference type="Pfam" id="PF00391">
    <property type="entry name" value="PEP-utilizers"/>
    <property type="match status" value="1"/>
</dbReference>
<keyword evidence="3" id="KW-1185">Reference proteome</keyword>
<keyword evidence="2" id="KW-0670">Pyruvate</keyword>
<accession>A0A2L2X981</accession>